<reference evidence="7" key="1">
    <citation type="journal article" date="2020" name="Nat. Ecol. Evol.">
        <title>Deeply conserved synteny resolves early events in vertebrate evolution.</title>
        <authorList>
            <person name="Simakov O."/>
            <person name="Marletaz F."/>
            <person name="Yue J.X."/>
            <person name="O'Connell B."/>
            <person name="Jenkins J."/>
            <person name="Brandt A."/>
            <person name="Calef R."/>
            <person name="Tung C.H."/>
            <person name="Huang T.K."/>
            <person name="Schmutz J."/>
            <person name="Satoh N."/>
            <person name="Yu J.K."/>
            <person name="Putnam N.H."/>
            <person name="Green R.E."/>
            <person name="Rokhsar D.S."/>
        </authorList>
    </citation>
    <scope>NUCLEOTIDE SEQUENCE [LARGE SCALE GENOMIC DNA]</scope>
    <source>
        <strain evidence="7">S238N-H82</strain>
    </source>
</reference>
<dbReference type="CDD" id="cd02576">
    <property type="entry name" value="PseudoU_synth_ScPUS7"/>
    <property type="match status" value="1"/>
</dbReference>
<dbReference type="RefSeq" id="XP_035676228.1">
    <property type="nucleotide sequence ID" value="XM_035820335.1"/>
</dbReference>
<evidence type="ECO:0000313" key="7">
    <source>
        <dbReference type="Proteomes" id="UP000001554"/>
    </source>
</evidence>
<comment type="catalytic activity">
    <reaction evidence="4">
        <text>a uridine in tRNA = a pseudouridine in tRNA</text>
        <dbReference type="Rhea" id="RHEA:54572"/>
        <dbReference type="Rhea" id="RHEA-COMP:13339"/>
        <dbReference type="Rhea" id="RHEA-COMP:13934"/>
        <dbReference type="ChEBI" id="CHEBI:65314"/>
        <dbReference type="ChEBI" id="CHEBI:65315"/>
    </reaction>
</comment>
<dbReference type="OMA" id="WINYFGH"/>
<evidence type="ECO:0000256" key="4">
    <source>
        <dbReference type="ARBA" id="ARBA00036943"/>
    </source>
</evidence>
<feature type="region of interest" description="Disordered" evidence="5">
    <location>
        <begin position="1"/>
        <end position="46"/>
    </location>
</feature>
<feature type="domain" description="TRUD" evidence="6">
    <location>
        <begin position="309"/>
        <end position="564"/>
    </location>
</feature>
<dbReference type="GO" id="GO:0009982">
    <property type="term" value="F:pseudouridine synthase activity"/>
    <property type="evidence" value="ECO:0000318"/>
    <property type="project" value="GO_Central"/>
</dbReference>
<dbReference type="PROSITE" id="PS01268">
    <property type="entry name" value="UPF0024"/>
    <property type="match status" value="1"/>
</dbReference>
<keyword evidence="7" id="KW-1185">Reference proteome</keyword>
<dbReference type="GO" id="GO:0005634">
    <property type="term" value="C:nucleus"/>
    <property type="evidence" value="ECO:0000318"/>
    <property type="project" value="GO_Central"/>
</dbReference>
<evidence type="ECO:0000259" key="6">
    <source>
        <dbReference type="PROSITE" id="PS50984"/>
    </source>
</evidence>
<dbReference type="PROSITE" id="PS50984">
    <property type="entry name" value="TRUD"/>
    <property type="match status" value="1"/>
</dbReference>
<evidence type="ECO:0000256" key="2">
    <source>
        <dbReference type="ARBA" id="ARBA00022694"/>
    </source>
</evidence>
<keyword evidence="2" id="KW-0819">tRNA processing</keyword>
<comment type="similarity">
    <text evidence="1">Belongs to the pseudouridine synthase TruD family.</text>
</comment>
<evidence type="ECO:0000256" key="3">
    <source>
        <dbReference type="ARBA" id="ARBA00023235"/>
    </source>
</evidence>
<dbReference type="PANTHER" id="PTHR13326:SF31">
    <property type="entry name" value="PSEUDOURIDYLATE SYNTHASE 7 HOMOLOG"/>
    <property type="match status" value="1"/>
</dbReference>
<evidence type="ECO:0000256" key="1">
    <source>
        <dbReference type="ARBA" id="ARBA00007953"/>
    </source>
</evidence>
<evidence type="ECO:0000256" key="5">
    <source>
        <dbReference type="SAM" id="MobiDB-lite"/>
    </source>
</evidence>
<dbReference type="GO" id="GO:0003723">
    <property type="term" value="F:RNA binding"/>
    <property type="evidence" value="ECO:0007669"/>
    <property type="project" value="InterPro"/>
</dbReference>
<dbReference type="InterPro" id="IPR020103">
    <property type="entry name" value="PsdUridine_synth_cat_dom_sf"/>
</dbReference>
<evidence type="ECO:0000313" key="8">
    <source>
        <dbReference type="RefSeq" id="XP_035676228.1"/>
    </source>
</evidence>
<dbReference type="InterPro" id="IPR011760">
    <property type="entry name" value="PsdUridine_synth_TruD_insert"/>
</dbReference>
<dbReference type="InterPro" id="IPR042214">
    <property type="entry name" value="TruD_catalytic"/>
</dbReference>
<dbReference type="GeneID" id="118415628"/>
<proteinExistence type="inferred from homology"/>
<feature type="compositionally biased region" description="Polar residues" evidence="5">
    <location>
        <begin position="1"/>
        <end position="18"/>
    </location>
</feature>
<sequence length="642" mass="72970">MVLFQQRFTSDYDSQGTEDSGEADPEDRSGGSTSVSAQKVPSRVNSLAPKETDVGITEYISKHEGFSGIIKQRYSDFLVREVDVHGKIVQLTNKSPPVDSGAQAAPSADDVLSKEDKQKLENLLESKDKSATVDIQVGEDKQQRTQVHHAIKELFSELQSETVEVGSKKVIRVKYGKGYQARERNKFKWPKGRPDYCHFVLYKENLDTMDAINMLAMNLRVRPGFFAYAGTKDKRAITVQEVTAYRIAAERLCDLNKHTSRYVLGNFRYTEQPLKLGLLSGNHFTIVLRNCTGSPEQIEAGMMSLRDNGFINYFGMQRFGTTSVPSHHVGRALLHSKWEEAIELILKPREGEHQEGAVSACRDYWWKTRDAKGALEMMPRRNMSKDIEGRLLEGLVKNGKDLVGALSNIPRNTRLMYVHSYQSFIWNNIVSRRLQEYGFQPIAGDLVLEEREVCWHDVLLRLYDLQLHCLRKFLLTIGDYSPGVYCSDGAQRSEAKVLTEEDLGNYTIHDVVFPLFGYDVIYPKHKAEEWYREMLSVDQLDMDNIRHKVKDYSLSGAYRKIIVKPTNCKWSVMCYDDVKIPLMLTDKDVLDGKEAPLASSEGKMKALKVEFTLPPSTYATMALREILKTDTSSGHQALLNTQ</sequence>
<dbReference type="PANTHER" id="PTHR13326">
    <property type="entry name" value="TRNA PSEUDOURIDINE SYNTHASE D"/>
    <property type="match status" value="1"/>
</dbReference>
<organism evidence="7 8">
    <name type="scientific">Branchiostoma floridae</name>
    <name type="common">Florida lancelet</name>
    <name type="synonym">Amphioxus</name>
    <dbReference type="NCBI Taxonomy" id="7739"/>
    <lineage>
        <taxon>Eukaryota</taxon>
        <taxon>Metazoa</taxon>
        <taxon>Chordata</taxon>
        <taxon>Cephalochordata</taxon>
        <taxon>Leptocardii</taxon>
        <taxon>Amphioxiformes</taxon>
        <taxon>Branchiostomatidae</taxon>
        <taxon>Branchiostoma</taxon>
    </lineage>
</organism>
<dbReference type="FunFam" id="3.30.2350.20:FF:000003">
    <property type="entry name" value="Pseudouridylate synthase 7 homolog"/>
    <property type="match status" value="1"/>
</dbReference>
<keyword evidence="3" id="KW-0413">Isomerase</keyword>
<dbReference type="KEGG" id="bfo:118415628"/>
<dbReference type="GO" id="GO:0008033">
    <property type="term" value="P:tRNA processing"/>
    <property type="evidence" value="ECO:0007669"/>
    <property type="project" value="UniProtKB-KW"/>
</dbReference>
<dbReference type="Pfam" id="PF01142">
    <property type="entry name" value="TruD"/>
    <property type="match status" value="2"/>
</dbReference>
<accession>A0A9J7L543</accession>
<dbReference type="Gene3D" id="3.30.2350.20">
    <property type="entry name" value="TruD, catalytic domain"/>
    <property type="match status" value="2"/>
</dbReference>
<dbReference type="InterPro" id="IPR020119">
    <property type="entry name" value="PsdUridine_synth_TruD_CS"/>
</dbReference>
<dbReference type="Proteomes" id="UP000001554">
    <property type="component" value="Chromosome 5"/>
</dbReference>
<protein>
    <submittedName>
        <fullName evidence="8">Pseudouridylate synthase 7 homolog</fullName>
    </submittedName>
</protein>
<dbReference type="InterPro" id="IPR001656">
    <property type="entry name" value="PsdUridine_synth_TruD"/>
</dbReference>
<feature type="region of interest" description="Disordered" evidence="5">
    <location>
        <begin position="93"/>
        <end position="113"/>
    </location>
</feature>
<name>A0A9J7L543_BRAFL</name>
<dbReference type="PIRSF" id="PIRSF037016">
    <property type="entry name" value="Pseudouridin_synth_euk_prd"/>
    <property type="match status" value="1"/>
</dbReference>
<dbReference type="NCBIfam" id="TIGR00094">
    <property type="entry name" value="tRNA_TruD_broad"/>
    <property type="match status" value="1"/>
</dbReference>
<reference evidence="8" key="2">
    <citation type="submission" date="2025-08" db="UniProtKB">
        <authorList>
            <consortium name="RefSeq"/>
        </authorList>
    </citation>
    <scope>IDENTIFICATION</scope>
    <source>
        <strain evidence="8">S238N-H82</strain>
        <tissue evidence="8">Testes</tissue>
    </source>
</reference>
<dbReference type="SUPFAM" id="SSF55120">
    <property type="entry name" value="Pseudouridine synthase"/>
    <property type="match status" value="1"/>
</dbReference>
<dbReference type="AlphaFoldDB" id="A0A9J7L543"/>
<gene>
    <name evidence="8" type="primary">LOC118415628</name>
</gene>
<feature type="compositionally biased region" description="Polar residues" evidence="5">
    <location>
        <begin position="30"/>
        <end position="45"/>
    </location>
</feature>
<dbReference type="GO" id="GO:0001522">
    <property type="term" value="P:pseudouridine synthesis"/>
    <property type="evidence" value="ECO:0000318"/>
    <property type="project" value="GO_Central"/>
</dbReference>
<dbReference type="OrthoDB" id="447290at2759"/>